<protein>
    <recommendedName>
        <fullName evidence="4">Epoxide hydrolase N-terminal domain-containing protein</fullName>
    </recommendedName>
</protein>
<evidence type="ECO:0000256" key="1">
    <source>
        <dbReference type="ARBA" id="ARBA00010088"/>
    </source>
</evidence>
<proteinExistence type="inferred from homology"/>
<comment type="caution">
    <text evidence="5">The sequence shown here is derived from an EMBL/GenBank/DDBJ whole genome shotgun (WGS) entry which is preliminary data.</text>
</comment>
<gene>
    <name evidence="5" type="ORF">QQX98_002331</name>
</gene>
<dbReference type="SUPFAM" id="SSF53474">
    <property type="entry name" value="alpha/beta-Hydrolases"/>
    <property type="match status" value="1"/>
</dbReference>
<evidence type="ECO:0000313" key="6">
    <source>
        <dbReference type="Proteomes" id="UP001498476"/>
    </source>
</evidence>
<accession>A0ABR1HKY0</accession>
<keyword evidence="3" id="KW-0732">Signal</keyword>
<sequence>MWYKNLLALFVSFEVVNAFGSVPHTAKTIPEKFTLRIPDRQIKDFKSLLAASKVGPENLWLTEAKHAWLKFDWRRQEDRINSVPNFKITVNDADVGKTSMHFAALFSAKKDALPLLFLHGWPGSFLEFLPMLDILKRKYTPETLPYHIIVPSLPHYGLSGGPSDVELTLEVAARLLNQLMVDLGFDNGYIA</sequence>
<organism evidence="5 6">
    <name type="scientific">Neonectria punicea</name>
    <dbReference type="NCBI Taxonomy" id="979145"/>
    <lineage>
        <taxon>Eukaryota</taxon>
        <taxon>Fungi</taxon>
        <taxon>Dikarya</taxon>
        <taxon>Ascomycota</taxon>
        <taxon>Pezizomycotina</taxon>
        <taxon>Sordariomycetes</taxon>
        <taxon>Hypocreomycetidae</taxon>
        <taxon>Hypocreales</taxon>
        <taxon>Nectriaceae</taxon>
        <taxon>Neonectria</taxon>
    </lineage>
</organism>
<evidence type="ECO:0000256" key="2">
    <source>
        <dbReference type="ARBA" id="ARBA00022801"/>
    </source>
</evidence>
<dbReference type="InterPro" id="IPR029058">
    <property type="entry name" value="AB_hydrolase_fold"/>
</dbReference>
<feature type="domain" description="Epoxide hydrolase N-terminal" evidence="4">
    <location>
        <begin position="31"/>
        <end position="128"/>
    </location>
</feature>
<dbReference type="Pfam" id="PF06441">
    <property type="entry name" value="EHN"/>
    <property type="match status" value="1"/>
</dbReference>
<name>A0ABR1HKY0_9HYPO</name>
<dbReference type="Gene3D" id="3.40.50.1820">
    <property type="entry name" value="alpha/beta hydrolase"/>
    <property type="match status" value="1"/>
</dbReference>
<feature type="signal peptide" evidence="3">
    <location>
        <begin position="1"/>
        <end position="18"/>
    </location>
</feature>
<feature type="chain" id="PRO_5045244810" description="Epoxide hydrolase N-terminal domain-containing protein" evidence="3">
    <location>
        <begin position="19"/>
        <end position="191"/>
    </location>
</feature>
<reference evidence="5 6" key="1">
    <citation type="journal article" date="2025" name="Microbiol. Resour. Announc.">
        <title>Draft genome sequences for Neonectria magnoliae and Neonectria punicea, canker pathogens of Liriodendron tulipifera and Acer saccharum in West Virginia.</title>
        <authorList>
            <person name="Petronek H.M."/>
            <person name="Kasson M.T."/>
            <person name="Metheny A.M."/>
            <person name="Stauder C.M."/>
            <person name="Lovett B."/>
            <person name="Lynch S.C."/>
            <person name="Garnas J.R."/>
            <person name="Kasson L.R."/>
            <person name="Stajich J.E."/>
        </authorList>
    </citation>
    <scope>NUCLEOTIDE SEQUENCE [LARGE SCALE GENOMIC DNA]</scope>
    <source>
        <strain evidence="5 6">NRRL 64653</strain>
    </source>
</reference>
<dbReference type="PANTHER" id="PTHR21661:SF39">
    <property type="entry name" value="HYDROLASE, PUTATIVE (AFU_ORTHOLOGUE AFUA_3G08960)-RELATED"/>
    <property type="match status" value="1"/>
</dbReference>
<evidence type="ECO:0000256" key="3">
    <source>
        <dbReference type="SAM" id="SignalP"/>
    </source>
</evidence>
<dbReference type="EMBL" id="JAZAVJ010000024">
    <property type="protein sequence ID" value="KAK7421201.1"/>
    <property type="molecule type" value="Genomic_DNA"/>
</dbReference>
<keyword evidence="6" id="KW-1185">Reference proteome</keyword>
<evidence type="ECO:0000313" key="5">
    <source>
        <dbReference type="EMBL" id="KAK7421201.1"/>
    </source>
</evidence>
<evidence type="ECO:0000259" key="4">
    <source>
        <dbReference type="Pfam" id="PF06441"/>
    </source>
</evidence>
<keyword evidence="2" id="KW-0378">Hydrolase</keyword>
<dbReference type="InterPro" id="IPR010497">
    <property type="entry name" value="Epoxide_hydro_N"/>
</dbReference>
<dbReference type="Proteomes" id="UP001498476">
    <property type="component" value="Unassembled WGS sequence"/>
</dbReference>
<dbReference type="PANTHER" id="PTHR21661">
    <property type="entry name" value="EPOXIDE HYDROLASE 1-RELATED"/>
    <property type="match status" value="1"/>
</dbReference>
<comment type="similarity">
    <text evidence="1">Belongs to the peptidase S33 family.</text>
</comment>